<keyword evidence="2 5" id="KW-0813">Transport</keyword>
<feature type="compositionally biased region" description="Basic and acidic residues" evidence="6">
    <location>
        <begin position="595"/>
        <end position="608"/>
    </location>
</feature>
<proteinExistence type="inferred from homology"/>
<evidence type="ECO:0000256" key="5">
    <source>
        <dbReference type="RuleBase" id="RU003512"/>
    </source>
</evidence>
<dbReference type="EMBL" id="VXRG01000114">
    <property type="protein sequence ID" value="MXY94533.1"/>
    <property type="molecule type" value="Genomic_DNA"/>
</dbReference>
<feature type="compositionally biased region" description="Basic and acidic residues" evidence="6">
    <location>
        <begin position="150"/>
        <end position="173"/>
    </location>
</feature>
<dbReference type="PRINTS" id="PR00691">
    <property type="entry name" value="ADHESINB"/>
</dbReference>
<dbReference type="InterPro" id="IPR050492">
    <property type="entry name" value="Bact_metal-bind_prot9"/>
</dbReference>
<feature type="compositionally biased region" description="Basic and acidic residues" evidence="6">
    <location>
        <begin position="566"/>
        <end position="575"/>
    </location>
</feature>
<evidence type="ECO:0000256" key="6">
    <source>
        <dbReference type="SAM" id="MobiDB-lite"/>
    </source>
</evidence>
<evidence type="ECO:0008006" key="9">
    <source>
        <dbReference type="Google" id="ProtNLM"/>
    </source>
</evidence>
<dbReference type="SUPFAM" id="SSF50969">
    <property type="entry name" value="YVTN repeat-like/Quinoprotein amine dehydrogenase"/>
    <property type="match status" value="1"/>
</dbReference>
<comment type="similarity">
    <text evidence="5">Belongs to the bacterial solute-binding protein 9 family.</text>
</comment>
<evidence type="ECO:0000256" key="7">
    <source>
        <dbReference type="SAM" id="SignalP"/>
    </source>
</evidence>
<organism evidence="8">
    <name type="scientific">Caldilineaceae bacterium SB0664_bin_27</name>
    <dbReference type="NCBI Taxonomy" id="2605260"/>
    <lineage>
        <taxon>Bacteria</taxon>
        <taxon>Bacillati</taxon>
        <taxon>Chloroflexota</taxon>
        <taxon>Caldilineae</taxon>
        <taxon>Caldilineales</taxon>
        <taxon>Caldilineaceae</taxon>
    </lineage>
</organism>
<dbReference type="PANTHER" id="PTHR42953:SF1">
    <property type="entry name" value="METAL-BINDING PROTEIN HI_0362-RELATED"/>
    <property type="match status" value="1"/>
</dbReference>
<gene>
    <name evidence="8" type="ORF">F4Y42_13915</name>
</gene>
<dbReference type="PROSITE" id="PS51257">
    <property type="entry name" value="PROKAR_LIPOPROTEIN"/>
    <property type="match status" value="1"/>
</dbReference>
<feature type="chain" id="PRO_5025597031" description="Zinc ABC transporter substrate-binding protein" evidence="7">
    <location>
        <begin position="20"/>
        <end position="782"/>
    </location>
</feature>
<feature type="region of interest" description="Disordered" evidence="6">
    <location>
        <begin position="136"/>
        <end position="173"/>
    </location>
</feature>
<dbReference type="InterPro" id="IPR011044">
    <property type="entry name" value="Quino_amine_DH_bsu"/>
</dbReference>
<dbReference type="Gene3D" id="2.130.10.10">
    <property type="entry name" value="YVTN repeat-like/Quinoprotein amine dehydrogenase"/>
    <property type="match status" value="1"/>
</dbReference>
<dbReference type="InterPro" id="IPR006127">
    <property type="entry name" value="ZnuA-like"/>
</dbReference>
<dbReference type="InterPro" id="IPR006128">
    <property type="entry name" value="Lipoprotein_PsaA-like"/>
</dbReference>
<dbReference type="AlphaFoldDB" id="A0A6B0YUZ9"/>
<accession>A0A6B0YUZ9</accession>
<evidence type="ECO:0000256" key="2">
    <source>
        <dbReference type="ARBA" id="ARBA00022448"/>
    </source>
</evidence>
<dbReference type="GO" id="GO:0046872">
    <property type="term" value="F:metal ion binding"/>
    <property type="evidence" value="ECO:0007669"/>
    <property type="project" value="UniProtKB-KW"/>
</dbReference>
<protein>
    <recommendedName>
        <fullName evidence="9">Zinc ABC transporter substrate-binding protein</fullName>
    </recommendedName>
</protein>
<reference evidence="8" key="1">
    <citation type="submission" date="2019-09" db="EMBL/GenBank/DDBJ databases">
        <title>Characterisation of the sponge microbiome using genome-centric metagenomics.</title>
        <authorList>
            <person name="Engelberts J.P."/>
            <person name="Robbins S.J."/>
            <person name="De Goeij J.M."/>
            <person name="Aranda M."/>
            <person name="Bell S.C."/>
            <person name="Webster N.S."/>
        </authorList>
    </citation>
    <scope>NUCLEOTIDE SEQUENCE</scope>
    <source>
        <strain evidence="8">SB0664_bin_27</strain>
    </source>
</reference>
<sequence length="782" mass="84773">MLHSLRILTSLLAILFLLAACTPVAPSSVQPDQEASPSDTPVQVVATTNFVADWARVVGGSRVEVFGLLPVGGDPHTFLPGARDVARVADADLVLTVGLGLEADWLQDLLHNASADESRIVALGDGVDPIEFAMADMHGDHDDHDDYDDHGDHDDDHGDHDDDHGDHDDDHGDHDEMIRGRLLVADAVEAHLSVIDLSTGDVDSGIFAVAAPRATVHPSPAHRYAIVLARGPEDGDDRIHIFDSGVFLVEHGDHYDLVTQPVSRHALEIADEQPVHYVNSHGWTAIFADINGHAILINEADLANSRGDYEPVVLEAGPQHGAALVISDEHVVITTKNPDYPENSDDSLPVGVEVRDFSDQVVYDASNRSCPGMHGESHNEHGVALGCTGGVLFLHTHDGEFEHEFIANPPEMREDSRIGAVYGHHHVEHFFGKASYYDGQGFADDGIWLIDVDHSEMRQVFSEPSVSTKFSSDGELLYVLGTDGVLHALDAHDGELLETMELVGPGDAGRPAFIVVGEWLYVADPNSGHVFAVHLEEMEIEEEWEVGGAPSSLAFVGLVDSGGAPDEGHDDHDDHGDDDDDHGDHDDHGDDDDDHSDHDGHEGHHHGPLDPHFWFDPIRVKIAVNEIAAQLSAIDPEGAETYLRNASEYGKQLDELHAWTLEQISAVAPERRLLVTSHDAFSYFAELYGFEVIGLVIPSLATHVEPSAEHMAALVDVVREHDLPALFGETTVSERLAQTIATETGAQLFRLYSGSLGPEGSGADTYLGMVRANVERIVEALK</sequence>
<comment type="caution">
    <text evidence="8">The sequence shown here is derived from an EMBL/GenBank/DDBJ whole genome shotgun (WGS) entry which is preliminary data.</text>
</comment>
<dbReference type="Gene3D" id="3.40.50.1980">
    <property type="entry name" value="Nitrogenase molybdenum iron protein domain"/>
    <property type="match status" value="3"/>
</dbReference>
<dbReference type="InterPro" id="IPR015943">
    <property type="entry name" value="WD40/YVTN_repeat-like_dom_sf"/>
</dbReference>
<evidence type="ECO:0000313" key="8">
    <source>
        <dbReference type="EMBL" id="MXY94533.1"/>
    </source>
</evidence>
<name>A0A6B0YUZ9_9CHLR</name>
<dbReference type="GO" id="GO:0030001">
    <property type="term" value="P:metal ion transport"/>
    <property type="evidence" value="ECO:0007669"/>
    <property type="project" value="InterPro"/>
</dbReference>
<dbReference type="GO" id="GO:0007155">
    <property type="term" value="P:cell adhesion"/>
    <property type="evidence" value="ECO:0007669"/>
    <property type="project" value="InterPro"/>
</dbReference>
<dbReference type="PANTHER" id="PTHR42953">
    <property type="entry name" value="HIGH-AFFINITY ZINC UPTAKE SYSTEM PROTEIN ZNUA-RELATED"/>
    <property type="match status" value="1"/>
</dbReference>
<dbReference type="SUPFAM" id="SSF53807">
    <property type="entry name" value="Helical backbone' metal receptor"/>
    <property type="match status" value="2"/>
</dbReference>
<dbReference type="InterPro" id="IPR006129">
    <property type="entry name" value="AdhesinB"/>
</dbReference>
<feature type="region of interest" description="Disordered" evidence="6">
    <location>
        <begin position="555"/>
        <end position="608"/>
    </location>
</feature>
<comment type="subcellular location">
    <subcellularLocation>
        <location evidence="1">Cell envelope</location>
    </subcellularLocation>
</comment>
<dbReference type="GO" id="GO:0030313">
    <property type="term" value="C:cell envelope"/>
    <property type="evidence" value="ECO:0007669"/>
    <property type="project" value="UniProtKB-SubCell"/>
</dbReference>
<evidence type="ECO:0000256" key="4">
    <source>
        <dbReference type="ARBA" id="ARBA00022729"/>
    </source>
</evidence>
<dbReference type="Pfam" id="PF01297">
    <property type="entry name" value="ZnuA"/>
    <property type="match status" value="2"/>
</dbReference>
<feature type="signal peptide" evidence="7">
    <location>
        <begin position="1"/>
        <end position="19"/>
    </location>
</feature>
<evidence type="ECO:0000256" key="1">
    <source>
        <dbReference type="ARBA" id="ARBA00004196"/>
    </source>
</evidence>
<keyword evidence="4 7" id="KW-0732">Signal</keyword>
<dbReference type="PRINTS" id="PR00690">
    <property type="entry name" value="ADHESNFAMILY"/>
</dbReference>
<evidence type="ECO:0000256" key="3">
    <source>
        <dbReference type="ARBA" id="ARBA00022723"/>
    </source>
</evidence>
<keyword evidence="3" id="KW-0479">Metal-binding</keyword>